<keyword evidence="4" id="KW-0863">Zinc-finger</keyword>
<dbReference type="GO" id="GO:0005634">
    <property type="term" value="C:nucleus"/>
    <property type="evidence" value="ECO:0007669"/>
    <property type="project" value="UniProtKB-SubCell"/>
</dbReference>
<comment type="similarity">
    <text evidence="2">Belongs to the nuclear hormone receptor family. NR1 subfamily.</text>
</comment>
<feature type="domain" description="NR LBD" evidence="11">
    <location>
        <begin position="29"/>
        <end position="261"/>
    </location>
</feature>
<dbReference type="FunFam" id="1.10.565.10:FF:000044">
    <property type="entry name" value="Ecdysone-induced protein 78C, isoform D"/>
    <property type="match status" value="1"/>
</dbReference>
<name>A0A0T6BDK0_9SCAR</name>
<evidence type="ECO:0000256" key="3">
    <source>
        <dbReference type="ARBA" id="ARBA00022723"/>
    </source>
</evidence>
<dbReference type="GO" id="GO:0004879">
    <property type="term" value="F:nuclear receptor activity"/>
    <property type="evidence" value="ECO:0007669"/>
    <property type="project" value="InterPro"/>
</dbReference>
<evidence type="ECO:0000256" key="5">
    <source>
        <dbReference type="ARBA" id="ARBA00022833"/>
    </source>
</evidence>
<sequence length="269" mass="30350">DQSDAETKQLAVYDVILTVSQAHHANCGYTEDNTRNLVRKPLSLPPPSSPEDNEVASSTAESIEQQRCWLWQQFAANITPSVQRVVEFAKRVPGFSDLSQDDQLILIKIGFFEIWLSHVARLTSNTSLIFDDGTTVTRQQLEMMYDVDFVSSLLHFANTFNALALNDTELGLFSAVVLLTADRPGIMDVKSIEHHQDKLIEALKVQVGRNHASEPQLFSSLLIKLPELRNLGVKHTAHLDWFRVNWAKLTLPPLFAEIFDIPKSEEDLQ</sequence>
<keyword evidence="8" id="KW-0804">Transcription</keyword>
<feature type="non-terminal residue" evidence="12">
    <location>
        <position position="1"/>
    </location>
</feature>
<dbReference type="AlphaFoldDB" id="A0A0T6BDK0"/>
<proteinExistence type="inferred from homology"/>
<dbReference type="GO" id="GO:0003677">
    <property type="term" value="F:DNA binding"/>
    <property type="evidence" value="ECO:0007669"/>
    <property type="project" value="UniProtKB-KW"/>
</dbReference>
<comment type="subcellular location">
    <subcellularLocation>
        <location evidence="1">Nucleus</location>
    </subcellularLocation>
</comment>
<dbReference type="PANTHER" id="PTHR45805:SF10">
    <property type="entry name" value="ECDYSONE-INDUCED PROTEIN 78C"/>
    <property type="match status" value="1"/>
</dbReference>
<dbReference type="EMBL" id="LJIG01001649">
    <property type="protein sequence ID" value="KRT85291.1"/>
    <property type="molecule type" value="Genomic_DNA"/>
</dbReference>
<keyword evidence="3" id="KW-0479">Metal-binding</keyword>
<evidence type="ECO:0000256" key="4">
    <source>
        <dbReference type="ARBA" id="ARBA00022771"/>
    </source>
</evidence>
<evidence type="ECO:0000256" key="8">
    <source>
        <dbReference type="ARBA" id="ARBA00023163"/>
    </source>
</evidence>
<evidence type="ECO:0000313" key="13">
    <source>
        <dbReference type="Proteomes" id="UP000051574"/>
    </source>
</evidence>
<dbReference type="PROSITE" id="PS51843">
    <property type="entry name" value="NR_LBD"/>
    <property type="match status" value="1"/>
</dbReference>
<dbReference type="Pfam" id="PF00104">
    <property type="entry name" value="Hormone_recep"/>
    <property type="match status" value="1"/>
</dbReference>
<evidence type="ECO:0000256" key="7">
    <source>
        <dbReference type="ARBA" id="ARBA00023125"/>
    </source>
</evidence>
<dbReference type="PRINTS" id="PR00398">
    <property type="entry name" value="STRDHORMONER"/>
</dbReference>
<keyword evidence="13" id="KW-1185">Reference proteome</keyword>
<evidence type="ECO:0000256" key="2">
    <source>
        <dbReference type="ARBA" id="ARBA00008092"/>
    </source>
</evidence>
<dbReference type="InterPro" id="IPR035500">
    <property type="entry name" value="NHR-like_dom_sf"/>
</dbReference>
<keyword evidence="9 12" id="KW-0675">Receptor</keyword>
<gene>
    <name evidence="12" type="ORF">AMK59_1284</name>
</gene>
<evidence type="ECO:0000256" key="9">
    <source>
        <dbReference type="ARBA" id="ARBA00023170"/>
    </source>
</evidence>
<dbReference type="InterPro" id="IPR000536">
    <property type="entry name" value="Nucl_hrmn_rcpt_lig-bd"/>
</dbReference>
<dbReference type="SUPFAM" id="SSF48508">
    <property type="entry name" value="Nuclear receptor ligand-binding domain"/>
    <property type="match status" value="1"/>
</dbReference>
<dbReference type="CDD" id="cd06941">
    <property type="entry name" value="NR_LBD_DmE78_like"/>
    <property type="match status" value="1"/>
</dbReference>
<dbReference type="SMART" id="SM00430">
    <property type="entry name" value="HOLI"/>
    <property type="match status" value="1"/>
</dbReference>
<dbReference type="Gene3D" id="1.10.565.10">
    <property type="entry name" value="Retinoid X Receptor"/>
    <property type="match status" value="1"/>
</dbReference>
<protein>
    <submittedName>
        <fullName evidence="12">Nuclear receptor</fullName>
    </submittedName>
</protein>
<accession>A0A0T6BDK0</accession>
<evidence type="ECO:0000256" key="6">
    <source>
        <dbReference type="ARBA" id="ARBA00023015"/>
    </source>
</evidence>
<evidence type="ECO:0000256" key="1">
    <source>
        <dbReference type="ARBA" id="ARBA00004123"/>
    </source>
</evidence>
<keyword evidence="6" id="KW-0805">Transcription regulation</keyword>
<keyword evidence="5" id="KW-0862">Zinc</keyword>
<reference evidence="12 13" key="1">
    <citation type="submission" date="2015-09" db="EMBL/GenBank/DDBJ databases">
        <title>Draft genome of the scarab beetle Oryctes borbonicus.</title>
        <authorList>
            <person name="Meyer J.M."/>
            <person name="Markov G.V."/>
            <person name="Baskaran P."/>
            <person name="Herrmann M."/>
            <person name="Sommer R.J."/>
            <person name="Roedelsperger C."/>
        </authorList>
    </citation>
    <scope>NUCLEOTIDE SEQUENCE [LARGE SCALE GENOMIC DNA]</scope>
    <source>
        <strain evidence="12">OB123</strain>
        <tissue evidence="12">Whole animal</tissue>
    </source>
</reference>
<evidence type="ECO:0000256" key="10">
    <source>
        <dbReference type="SAM" id="MobiDB-lite"/>
    </source>
</evidence>
<dbReference type="InterPro" id="IPR048008">
    <property type="entry name" value="NR_LBD_DmE78-like"/>
</dbReference>
<organism evidence="12 13">
    <name type="scientific">Oryctes borbonicus</name>
    <dbReference type="NCBI Taxonomy" id="1629725"/>
    <lineage>
        <taxon>Eukaryota</taxon>
        <taxon>Metazoa</taxon>
        <taxon>Ecdysozoa</taxon>
        <taxon>Arthropoda</taxon>
        <taxon>Hexapoda</taxon>
        <taxon>Insecta</taxon>
        <taxon>Pterygota</taxon>
        <taxon>Neoptera</taxon>
        <taxon>Endopterygota</taxon>
        <taxon>Coleoptera</taxon>
        <taxon>Polyphaga</taxon>
        <taxon>Scarabaeiformia</taxon>
        <taxon>Scarabaeidae</taxon>
        <taxon>Dynastinae</taxon>
        <taxon>Oryctes</taxon>
    </lineage>
</organism>
<evidence type="ECO:0000259" key="11">
    <source>
        <dbReference type="PROSITE" id="PS51843"/>
    </source>
</evidence>
<dbReference type="Proteomes" id="UP000051574">
    <property type="component" value="Unassembled WGS sequence"/>
</dbReference>
<evidence type="ECO:0000313" key="12">
    <source>
        <dbReference type="EMBL" id="KRT85291.1"/>
    </source>
</evidence>
<dbReference type="PRINTS" id="PR00546">
    <property type="entry name" value="THYROIDHORMR"/>
</dbReference>
<keyword evidence="7" id="KW-0238">DNA-binding</keyword>
<dbReference type="PANTHER" id="PTHR45805">
    <property type="entry name" value="NUCLEAR HORMONE RECEPTOR HR3-RELATED"/>
    <property type="match status" value="1"/>
</dbReference>
<feature type="region of interest" description="Disordered" evidence="10">
    <location>
        <begin position="36"/>
        <end position="58"/>
    </location>
</feature>
<dbReference type="GO" id="GO:0008270">
    <property type="term" value="F:zinc ion binding"/>
    <property type="evidence" value="ECO:0007669"/>
    <property type="project" value="UniProtKB-KW"/>
</dbReference>
<comment type="caution">
    <text evidence="12">The sequence shown here is derived from an EMBL/GenBank/DDBJ whole genome shotgun (WGS) entry which is preliminary data.</text>
</comment>
<dbReference type="OrthoDB" id="6081310at2759"/>
<dbReference type="InterPro" id="IPR001723">
    <property type="entry name" value="Nuclear_hrmn_rcpt"/>
</dbReference>
<dbReference type="InterPro" id="IPR001728">
    <property type="entry name" value="ThyrH_rcpt"/>
</dbReference>